<dbReference type="EMBL" id="PDJQ01000001">
    <property type="protein sequence ID" value="PFG73523.1"/>
    <property type="molecule type" value="Genomic_DNA"/>
</dbReference>
<dbReference type="Pfam" id="PF00588">
    <property type="entry name" value="SpoU_methylase"/>
    <property type="match status" value="1"/>
</dbReference>
<evidence type="ECO:0000256" key="3">
    <source>
        <dbReference type="ARBA" id="ARBA00022679"/>
    </source>
</evidence>
<sequence length="259" mass="27310">MARLRPKPNSTPDDIAFGINPVAMALATGHAKSVLYYRETSNERVLALAEAAREAGLRVEGVEARRLDELTGDGVHQGILARVRPVEPVDLKAAARKAGQRSLVLLLDRVTDPQNVGAILRTAVAVGVDAVVLPLRRGALITPGVHRASAGLSFVAPVAAPQNLAMAVRTLKEANYWVVAADAGEGSAAATEFDWPGRTALIVGSEGEGVGQLLLRESDFRVALPMDPRVESLNVAVATGALAYLWRRQHPFPAQAGGG</sequence>
<dbReference type="PANTHER" id="PTHR46429">
    <property type="entry name" value="23S RRNA (GUANOSINE-2'-O-)-METHYLTRANSFERASE RLMB"/>
    <property type="match status" value="1"/>
</dbReference>
<dbReference type="InterPro" id="IPR029064">
    <property type="entry name" value="Ribosomal_eL30-like_sf"/>
</dbReference>
<evidence type="ECO:0000313" key="5">
    <source>
        <dbReference type="EMBL" id="PFG73523.1"/>
    </source>
</evidence>
<dbReference type="InterPro" id="IPR013123">
    <property type="entry name" value="SpoU_subst-bd"/>
</dbReference>
<keyword evidence="2 5" id="KW-0489">Methyltransferase</keyword>
<dbReference type="GO" id="GO:0003723">
    <property type="term" value="F:RNA binding"/>
    <property type="evidence" value="ECO:0007669"/>
    <property type="project" value="InterPro"/>
</dbReference>
<keyword evidence="3 5" id="KW-0808">Transferase</keyword>
<dbReference type="InterPro" id="IPR029026">
    <property type="entry name" value="tRNA_m1G_MTases_N"/>
</dbReference>
<keyword evidence="6" id="KW-1185">Reference proteome</keyword>
<dbReference type="RefSeq" id="WP_098502975.1">
    <property type="nucleotide sequence ID" value="NZ_PDJQ01000001.1"/>
</dbReference>
<dbReference type="PANTHER" id="PTHR46429:SF1">
    <property type="entry name" value="23S RRNA (GUANOSINE-2'-O-)-METHYLTRANSFERASE RLMB"/>
    <property type="match status" value="1"/>
</dbReference>
<protein>
    <submittedName>
        <fullName evidence="5">23S rRNA (Guanosine2251-2'-O)-methyltransferase</fullName>
    </submittedName>
</protein>
<dbReference type="SUPFAM" id="SSF75217">
    <property type="entry name" value="alpha/beta knot"/>
    <property type="match status" value="1"/>
</dbReference>
<dbReference type="InterPro" id="IPR029028">
    <property type="entry name" value="Alpha/beta_knot_MTases"/>
</dbReference>
<accession>A0A2A9HDV8</accession>
<dbReference type="Proteomes" id="UP000223071">
    <property type="component" value="Unassembled WGS sequence"/>
</dbReference>
<dbReference type="SMART" id="SM00967">
    <property type="entry name" value="SpoU_sub_bind"/>
    <property type="match status" value="1"/>
</dbReference>
<evidence type="ECO:0000259" key="4">
    <source>
        <dbReference type="SMART" id="SM00967"/>
    </source>
</evidence>
<proteinExistence type="inferred from homology"/>
<organism evidence="5 6">
    <name type="scientific">Tepidiforma thermophila (strain KCTC 52669 / CGMCC 1.13589 / G233)</name>
    <dbReference type="NCBI Taxonomy" id="2761530"/>
    <lineage>
        <taxon>Bacteria</taxon>
        <taxon>Bacillati</taxon>
        <taxon>Chloroflexota</taxon>
        <taxon>Tepidiformia</taxon>
        <taxon>Tepidiformales</taxon>
        <taxon>Tepidiformaceae</taxon>
        <taxon>Tepidiforma</taxon>
    </lineage>
</organism>
<gene>
    <name evidence="5" type="ORF">A9A59_0722</name>
</gene>
<evidence type="ECO:0000313" key="6">
    <source>
        <dbReference type="Proteomes" id="UP000223071"/>
    </source>
</evidence>
<comment type="similarity">
    <text evidence="1">Belongs to the class IV-like SAM-binding methyltransferase superfamily. RNA methyltransferase TrmH family.</text>
</comment>
<name>A0A2A9HDV8_TEPT2</name>
<dbReference type="GO" id="GO:0006396">
    <property type="term" value="P:RNA processing"/>
    <property type="evidence" value="ECO:0007669"/>
    <property type="project" value="InterPro"/>
</dbReference>
<comment type="caution">
    <text evidence="5">The sequence shown here is derived from an EMBL/GenBank/DDBJ whole genome shotgun (WGS) entry which is preliminary data.</text>
</comment>
<evidence type="ECO:0000256" key="2">
    <source>
        <dbReference type="ARBA" id="ARBA00022603"/>
    </source>
</evidence>
<evidence type="ECO:0000256" key="1">
    <source>
        <dbReference type="ARBA" id="ARBA00007228"/>
    </source>
</evidence>
<dbReference type="Gene3D" id="3.30.1330.30">
    <property type="match status" value="1"/>
</dbReference>
<dbReference type="Pfam" id="PF08032">
    <property type="entry name" value="SpoU_sub_bind"/>
    <property type="match status" value="1"/>
</dbReference>
<dbReference type="AlphaFoldDB" id="A0A2A9HDV8"/>
<dbReference type="Gene3D" id="3.40.1280.10">
    <property type="match status" value="1"/>
</dbReference>
<dbReference type="SUPFAM" id="SSF55315">
    <property type="entry name" value="L30e-like"/>
    <property type="match status" value="1"/>
</dbReference>
<dbReference type="InterPro" id="IPR004441">
    <property type="entry name" value="rRNA_MeTrfase_TrmH"/>
</dbReference>
<dbReference type="InterPro" id="IPR001537">
    <property type="entry name" value="SpoU_MeTrfase"/>
</dbReference>
<feature type="domain" description="RNA 2-O ribose methyltransferase substrate binding" evidence="4">
    <location>
        <begin position="15"/>
        <end position="89"/>
    </location>
</feature>
<dbReference type="GO" id="GO:0008173">
    <property type="term" value="F:RNA methyltransferase activity"/>
    <property type="evidence" value="ECO:0007669"/>
    <property type="project" value="InterPro"/>
</dbReference>
<reference evidence="5 6" key="1">
    <citation type="submission" date="2017-09" db="EMBL/GenBank/DDBJ databases">
        <title>Sequencing the genomes of two abundant thermophiles in Great Basin hot springs: Thermocrinis jamiesonii and novel Chloroflexi Thermoflexus hugenholtzii.</title>
        <authorList>
            <person name="Hedlund B."/>
        </authorList>
    </citation>
    <scope>NUCLEOTIDE SEQUENCE [LARGE SCALE GENOMIC DNA]</scope>
    <source>
        <strain evidence="5 6">G233</strain>
    </source>
</reference>
<dbReference type="GO" id="GO:0005829">
    <property type="term" value="C:cytosol"/>
    <property type="evidence" value="ECO:0007669"/>
    <property type="project" value="TreeGrafter"/>
</dbReference>
<dbReference type="NCBIfam" id="TIGR00186">
    <property type="entry name" value="rRNA_methyl_3"/>
    <property type="match status" value="1"/>
</dbReference>
<dbReference type="GO" id="GO:0032259">
    <property type="term" value="P:methylation"/>
    <property type="evidence" value="ECO:0007669"/>
    <property type="project" value="UniProtKB-KW"/>
</dbReference>
<dbReference type="CDD" id="cd18103">
    <property type="entry name" value="SpoU-like_RlmB"/>
    <property type="match status" value="1"/>
</dbReference>